<dbReference type="GO" id="GO:0008168">
    <property type="term" value="F:methyltransferase activity"/>
    <property type="evidence" value="ECO:0007669"/>
    <property type="project" value="UniProtKB-KW"/>
</dbReference>
<dbReference type="Pfam" id="PF21302">
    <property type="entry name" value="Zn_ribbon_RlmA"/>
    <property type="match status" value="1"/>
</dbReference>
<dbReference type="InterPro" id="IPR048647">
    <property type="entry name" value="RlmA_N"/>
</dbReference>
<keyword evidence="3" id="KW-0808">Transferase</keyword>
<keyword evidence="4" id="KW-1185">Reference proteome</keyword>
<evidence type="ECO:0000313" key="3">
    <source>
        <dbReference type="EMBL" id="SDL10261.1"/>
    </source>
</evidence>
<dbReference type="EMBL" id="FNDJ01000022">
    <property type="protein sequence ID" value="SDL10261.1"/>
    <property type="molecule type" value="Genomic_DNA"/>
</dbReference>
<protein>
    <submittedName>
        <fullName evidence="3">23S rRNA (Guanine745-N1)-methyltransferase</fullName>
    </submittedName>
</protein>
<gene>
    <name evidence="3" type="ORF">SAMN05421869_12253</name>
</gene>
<dbReference type="GO" id="GO:0032259">
    <property type="term" value="P:methylation"/>
    <property type="evidence" value="ECO:0007669"/>
    <property type="project" value="UniProtKB-KW"/>
</dbReference>
<feature type="region of interest" description="Disordered" evidence="1">
    <location>
        <begin position="90"/>
        <end position="114"/>
    </location>
</feature>
<accession>A0A1G9HB85</accession>
<evidence type="ECO:0000313" key="4">
    <source>
        <dbReference type="Proteomes" id="UP000199202"/>
    </source>
</evidence>
<proteinExistence type="predicted"/>
<reference evidence="3 4" key="1">
    <citation type="submission" date="2016-10" db="EMBL/GenBank/DDBJ databases">
        <authorList>
            <person name="de Groot N.N."/>
        </authorList>
    </citation>
    <scope>NUCLEOTIDE SEQUENCE [LARGE SCALE GENOMIC DNA]</scope>
    <source>
        <strain evidence="3 4">CGMCC 4.6533</strain>
    </source>
</reference>
<keyword evidence="3" id="KW-0489">Methyltransferase</keyword>
<name>A0A1G9HB85_9ACTN</name>
<sequence length="354" mass="37822">MAVHQNGRMLADIVEYLICPVCHADLRLGESALRCARGHSYDVARQGYVSLLVGSRPPGTADSAAMVEARARFLAAGHYAPLTRAVAEEVRRHTSARNVPTKHEPSTETDDGEELKAYRGAGVHAGNGMGPQGPSRDPEIVEDRRAEGWAAPLIVDAGAGTGHYLVAALDAVNDGIGMAFDVSKHAVRRAARAHPRAGAFVADVWRPLPIRDGVADVVIDVFAPRNGPEFGRILRPDGVVVVVTPAGTHLSPLVEELGLLSVDEEKELRVARSMEGFAETGRRSVEFEMELGHGDVAQVVGMGPSAWHTDEAELDERIAGYLSRTVGKSSGKVVTHAAFHLSTFELASRARSVS</sequence>
<dbReference type="AlphaFoldDB" id="A0A1G9HB85"/>
<dbReference type="InterPro" id="IPR029063">
    <property type="entry name" value="SAM-dependent_MTases_sf"/>
</dbReference>
<dbReference type="Gene3D" id="3.40.50.150">
    <property type="entry name" value="Vaccinia Virus protein VP39"/>
    <property type="match status" value="1"/>
</dbReference>
<evidence type="ECO:0000256" key="1">
    <source>
        <dbReference type="SAM" id="MobiDB-lite"/>
    </source>
</evidence>
<evidence type="ECO:0000259" key="2">
    <source>
        <dbReference type="Pfam" id="PF21302"/>
    </source>
</evidence>
<dbReference type="Proteomes" id="UP000199202">
    <property type="component" value="Unassembled WGS sequence"/>
</dbReference>
<dbReference type="STRING" id="633440.SAMN05421869_12253"/>
<organism evidence="3 4">
    <name type="scientific">Nonomuraea jiangxiensis</name>
    <dbReference type="NCBI Taxonomy" id="633440"/>
    <lineage>
        <taxon>Bacteria</taxon>
        <taxon>Bacillati</taxon>
        <taxon>Actinomycetota</taxon>
        <taxon>Actinomycetes</taxon>
        <taxon>Streptosporangiales</taxon>
        <taxon>Streptosporangiaceae</taxon>
        <taxon>Nonomuraea</taxon>
    </lineage>
</organism>
<feature type="domain" description="23S rRNA (guanine(745)-N(1))-methyltransferase N-terminal" evidence="2">
    <location>
        <begin position="18"/>
        <end position="52"/>
    </location>
</feature>
<dbReference type="SUPFAM" id="SSF53335">
    <property type="entry name" value="S-adenosyl-L-methionine-dependent methyltransferases"/>
    <property type="match status" value="1"/>
</dbReference>